<evidence type="ECO:0000256" key="2">
    <source>
        <dbReference type="ARBA" id="ARBA00002632"/>
    </source>
</evidence>
<dbReference type="Proteomes" id="UP000001812">
    <property type="component" value="Chromosome II"/>
</dbReference>
<dbReference type="InterPro" id="IPR002891">
    <property type="entry name" value="APS"/>
</dbReference>
<dbReference type="EC" id="2.7.1.25" evidence="5 13"/>
<evidence type="ECO:0000256" key="8">
    <source>
        <dbReference type="ARBA" id="ARBA00022777"/>
    </source>
</evidence>
<reference evidence="18" key="1">
    <citation type="submission" date="2007-08" db="EMBL/GenBank/DDBJ databases">
        <title>Annotation of Burkholderia pseudomallei 1710a.</title>
        <authorList>
            <person name="Harkins D.M."/>
            <person name="DeShazer D."/>
            <person name="Woods D.E."/>
            <person name="Brinkac L.M."/>
            <person name="Brown K.A."/>
            <person name="Hung G.C."/>
            <person name="Tuanyok A."/>
            <person name="Zhang B."/>
            <person name="Nierman W.C."/>
        </authorList>
    </citation>
    <scope>NUCLEOTIDE SEQUENCE [LARGE SCALE GENOMIC DNA]</scope>
    <source>
        <strain evidence="18">1710a</strain>
    </source>
</reference>
<dbReference type="GO" id="GO:0005524">
    <property type="term" value="F:ATP binding"/>
    <property type="evidence" value="ECO:0007669"/>
    <property type="project" value="UniProtKB-UniRule"/>
</dbReference>
<evidence type="ECO:0000256" key="10">
    <source>
        <dbReference type="ARBA" id="ARBA00029724"/>
    </source>
</evidence>
<dbReference type="EMBL" id="CM000833">
    <property type="protein sequence ID" value="EET02907.1"/>
    <property type="molecule type" value="Genomic_DNA"/>
</dbReference>
<dbReference type="Gene3D" id="3.40.50.300">
    <property type="entry name" value="P-loop containing nucleotide triphosphate hydrolases"/>
    <property type="match status" value="1"/>
</dbReference>
<keyword evidence="8 13" id="KW-0418">Kinase</keyword>
<feature type="compositionally biased region" description="Basic and acidic residues" evidence="15">
    <location>
        <begin position="71"/>
        <end position="81"/>
    </location>
</feature>
<dbReference type="HOGENOM" id="CLU_046932_1_0_4"/>
<evidence type="ECO:0000256" key="4">
    <source>
        <dbReference type="ARBA" id="ARBA00007008"/>
    </source>
</evidence>
<dbReference type="PANTHER" id="PTHR11055:SF1">
    <property type="entry name" value="PAPS SYNTHETASE, ISOFORM D"/>
    <property type="match status" value="1"/>
</dbReference>
<dbReference type="UniPathway" id="UPA00140">
    <property type="reaction ID" value="UER00205"/>
</dbReference>
<evidence type="ECO:0000259" key="16">
    <source>
        <dbReference type="Pfam" id="PF01583"/>
    </source>
</evidence>
<dbReference type="NCBIfam" id="NF003013">
    <property type="entry name" value="PRK03846.1"/>
    <property type="match status" value="1"/>
</dbReference>
<evidence type="ECO:0000256" key="11">
    <source>
        <dbReference type="ARBA" id="ARBA00031393"/>
    </source>
</evidence>
<dbReference type="PANTHER" id="PTHR11055">
    <property type="entry name" value="BIFUNCTIONAL 3'-PHOSPHOADENOSINE 5'-PHOSPHOSULFATE SYNTHASE"/>
    <property type="match status" value="1"/>
</dbReference>
<feature type="compositionally biased region" description="Low complexity" evidence="15">
    <location>
        <begin position="49"/>
        <end position="59"/>
    </location>
</feature>
<evidence type="ECO:0000256" key="13">
    <source>
        <dbReference type="HAMAP-Rule" id="MF_00065"/>
    </source>
</evidence>
<dbReference type="Pfam" id="PF01583">
    <property type="entry name" value="APS_kinase"/>
    <property type="match status" value="1"/>
</dbReference>
<comment type="pathway">
    <text evidence="3 13 14">Sulfur metabolism; hydrogen sulfide biosynthesis; sulfite from sulfate: step 2/3.</text>
</comment>
<feature type="active site" description="Phosphoserine intermediate" evidence="13">
    <location>
        <position position="188"/>
    </location>
</feature>
<keyword evidence="13" id="KW-0597">Phosphoprotein</keyword>
<dbReference type="GO" id="GO:0004020">
    <property type="term" value="F:adenylylsulfate kinase activity"/>
    <property type="evidence" value="ECO:0007669"/>
    <property type="project" value="UniProtKB-UniRule"/>
</dbReference>
<dbReference type="CDD" id="cd02027">
    <property type="entry name" value="APSK"/>
    <property type="match status" value="1"/>
</dbReference>
<proteinExistence type="inferred from homology"/>
<protein>
    <recommendedName>
        <fullName evidence="5 13">Adenylyl-sulfate kinase</fullName>
        <ecNumber evidence="5 13">2.7.1.25</ecNumber>
    </recommendedName>
    <alternativeName>
        <fullName evidence="11 13">APS kinase</fullName>
    </alternativeName>
    <alternativeName>
        <fullName evidence="12 13">ATP adenosine-5'-phosphosulfate 3'-phosphotransferase</fullName>
    </alternativeName>
    <alternativeName>
        <fullName evidence="10 13">Adenosine-5'-phosphosulfate kinase</fullName>
    </alternativeName>
</protein>
<keyword evidence="7 13" id="KW-0547">Nucleotide-binding</keyword>
<dbReference type="InterPro" id="IPR027417">
    <property type="entry name" value="P-loop_NTPase"/>
</dbReference>
<dbReference type="SUPFAM" id="SSF52540">
    <property type="entry name" value="P-loop containing nucleoside triphosphate hydrolases"/>
    <property type="match status" value="1"/>
</dbReference>
<dbReference type="GO" id="GO:0070814">
    <property type="term" value="P:hydrogen sulfide biosynthetic process"/>
    <property type="evidence" value="ECO:0007669"/>
    <property type="project" value="UniProtKB-UniRule"/>
</dbReference>
<evidence type="ECO:0000256" key="5">
    <source>
        <dbReference type="ARBA" id="ARBA00012121"/>
    </source>
</evidence>
<evidence type="ECO:0000313" key="18">
    <source>
        <dbReference type="Proteomes" id="UP000001812"/>
    </source>
</evidence>
<evidence type="ECO:0000256" key="9">
    <source>
        <dbReference type="ARBA" id="ARBA00022840"/>
    </source>
</evidence>
<keyword evidence="6 13" id="KW-0808">Transferase</keyword>
<accession>A0A0E1VZU1</accession>
<evidence type="ECO:0000313" key="17">
    <source>
        <dbReference type="EMBL" id="EET02907.1"/>
    </source>
</evidence>
<evidence type="ECO:0000256" key="1">
    <source>
        <dbReference type="ARBA" id="ARBA00001823"/>
    </source>
</evidence>
<feature type="domain" description="APS kinase" evidence="16">
    <location>
        <begin position="108"/>
        <end position="256"/>
    </location>
</feature>
<name>A0A0E1VZU1_BURPE</name>
<gene>
    <name evidence="17" type="primary">cysC_4</name>
    <name evidence="13" type="synonym">cysC</name>
    <name evidence="17" type="ORF">BURPS1710A_A1895</name>
</gene>
<dbReference type="GO" id="GO:0000103">
    <property type="term" value="P:sulfate assimilation"/>
    <property type="evidence" value="ECO:0007669"/>
    <property type="project" value="UniProtKB-UniRule"/>
</dbReference>
<reference evidence="17 18" key="2">
    <citation type="submission" date="2009-05" db="EMBL/GenBank/DDBJ databases">
        <authorList>
            <person name="Harkins D.M."/>
            <person name="DeShazer D."/>
            <person name="Woods D.E."/>
            <person name="Brinkac L.M."/>
            <person name="Brown K.A."/>
            <person name="Hung G.C."/>
            <person name="Tuanyok A."/>
            <person name="Zhang B."/>
            <person name="Nierman W.C."/>
        </authorList>
    </citation>
    <scope>NUCLEOTIDE SEQUENCE [LARGE SCALE GENOMIC DNA]</scope>
    <source>
        <strain evidence="17 18">1710a</strain>
    </source>
</reference>
<evidence type="ECO:0000256" key="3">
    <source>
        <dbReference type="ARBA" id="ARBA00004806"/>
    </source>
</evidence>
<comment type="similarity">
    <text evidence="4 13 14">Belongs to the APS kinase family.</text>
</comment>
<keyword evidence="9 13" id="KW-0067">ATP-binding</keyword>
<dbReference type="AlphaFoldDB" id="A0A0E1VZU1"/>
<organism evidence="17 18">
    <name type="scientific">Burkholderia pseudomallei 1710a</name>
    <dbReference type="NCBI Taxonomy" id="320371"/>
    <lineage>
        <taxon>Bacteria</taxon>
        <taxon>Pseudomonadati</taxon>
        <taxon>Pseudomonadota</taxon>
        <taxon>Betaproteobacteria</taxon>
        <taxon>Burkholderiales</taxon>
        <taxon>Burkholderiaceae</taxon>
        <taxon>Burkholderia</taxon>
        <taxon>pseudomallei group</taxon>
    </lineage>
</organism>
<comment type="function">
    <text evidence="2 13 14">Catalyzes the synthesis of activated sulfate.</text>
</comment>
<dbReference type="InterPro" id="IPR059117">
    <property type="entry name" value="APS_kinase_dom"/>
</dbReference>
<evidence type="ECO:0000256" key="7">
    <source>
        <dbReference type="ARBA" id="ARBA00022741"/>
    </source>
</evidence>
<dbReference type="NCBIfam" id="TIGR00455">
    <property type="entry name" value="apsK"/>
    <property type="match status" value="1"/>
</dbReference>
<feature type="binding site" evidence="13">
    <location>
        <begin position="114"/>
        <end position="121"/>
    </location>
    <ligand>
        <name>ATP</name>
        <dbReference type="ChEBI" id="CHEBI:30616"/>
    </ligand>
</feature>
<feature type="region of interest" description="Disordered" evidence="15">
    <location>
        <begin position="33"/>
        <end position="81"/>
    </location>
</feature>
<evidence type="ECO:0000256" key="15">
    <source>
        <dbReference type="SAM" id="MobiDB-lite"/>
    </source>
</evidence>
<evidence type="ECO:0000256" key="12">
    <source>
        <dbReference type="ARBA" id="ARBA00031464"/>
    </source>
</evidence>
<sequence>MAGLRLFLGCLPVVCQKCADSLPAVCRPCAATPPAGRAARPSQGIPIMSASSPSRARPGARPHDGAPAPVRDVRSAPRRDASAPENLFWQAGRVAADARSTQFGRPPLTLWLTGLSGAGKSTLAGELERLLLRDRWPCAVLDGDNLRHRLNRDLGFGAEDRHENIRRTAEVARLMNGVGLVVIASLISPFRDDRAMAREIVGSDWFSEVYVSTPLDECERRDPKGLYRKARGGLLPNFTGVSAPYEPPVSADLAIDTTRLSVDAAAAMLRAHLIARCAGRHVD</sequence>
<dbReference type="HAMAP" id="MF_00065">
    <property type="entry name" value="Adenylyl_sulf_kinase"/>
    <property type="match status" value="1"/>
</dbReference>
<evidence type="ECO:0000256" key="6">
    <source>
        <dbReference type="ARBA" id="ARBA00022679"/>
    </source>
</evidence>
<comment type="catalytic activity">
    <reaction evidence="1 13 14">
        <text>adenosine 5'-phosphosulfate + ATP = 3'-phosphoadenylyl sulfate + ADP + H(+)</text>
        <dbReference type="Rhea" id="RHEA:24152"/>
        <dbReference type="ChEBI" id="CHEBI:15378"/>
        <dbReference type="ChEBI" id="CHEBI:30616"/>
        <dbReference type="ChEBI" id="CHEBI:58243"/>
        <dbReference type="ChEBI" id="CHEBI:58339"/>
        <dbReference type="ChEBI" id="CHEBI:456216"/>
        <dbReference type="EC" id="2.7.1.25"/>
    </reaction>
</comment>
<evidence type="ECO:0000256" key="14">
    <source>
        <dbReference type="RuleBase" id="RU004347"/>
    </source>
</evidence>